<name>A0AAV5TX76_9BILA</name>
<evidence type="ECO:0000256" key="2">
    <source>
        <dbReference type="SAM" id="Phobius"/>
    </source>
</evidence>
<sequence length="2234" mass="250101">MSGSIRTRIGQARRRLRLHIEPVKSTMLTESATSTTPLAQRNDDEIMEDTQVILEVRAPFAKAYKALLKEHEAFTSLRSSSPAEEAEYQKYIKSYGDYTVELEKASDLLASVDSLVDRLMAEGRSRSLSMTDDNDDALTTTTGKSIEPTPAPRSSIKQSNPTASSLSTPLPPGLKTSNSSPENVDQVHGAILSTSFTPVETTIEHTLQHPLAAPAPQVIYTDTSSAFVTAALMGKSLPHFSGDVLEWPEFFESFVSLITHGRITGADKLSLLKMCLSGEAQELIAGLPKLDRNYEQAIVLLQQYFDKKHLRDHSLFTRLRKLQPCDRDGRNLRTFYLKLNVIVHQLLPNGEIDTPDMLVHLITSKLPIGMQTRIIKESARKSDFGVFSVLAILADAVEDEKIENEIMANNRTERRHENDRRAEKTSTSNQSNPNRSETTRDRAPRSNTKPSRFFPAPRNCRLCDGLHRENACATYTTPEDRRTAAYQMHLCLNCLKSQHRTEECKNPTRCYKCKEMHHTSICKKPTSIPSRAGNNESQPSRAKTVQFTAKPQPAKQVINRRPQHQQTHCVLSEAIFDETTMTLQSSAVPPLVADRNASSQPLLCLEAVLHSPVDAARTVKTTVIFDSASTCSYITSDLATALDLPLIESQRIATQVFGKKRVDYKTVGIFPIGVTLRDGTQRNLATLSTPLICGEVKWLRKENESITQTQSTPSLLIGMDIFLEFFFGENFSMTRSEDGTHILSTPLGDIATKKRVNNRNLFSTILVNPSVESVPDLAKLTDMVKNFFSVEMIGVTDSPEIDDDDNKGLAHFLANIRFNESEQRYYVALPFRDENPQLPTNFEVYVDNYFGHASTIDEGTRQFHAVREFFAKASFNLREFVSNNQTLNHLFVSHNAAASDLIHAKILGVPWNTETDTYSLPSIKIPPAECKWTKRLILSHLNGFFDPFGLKVPVTLPTAKFHHIDGTLNPADVASRGCTSDELEDHPLWWKGPAFLTQPPATWNPQPLLSSPTLKETTMAVAALSTDPIHESIPPLIDASRFSTWTKMVNTLILILIFIQRLKKVPASLSRVSLHCRAEQLLFKMSQTEYPPSPHLIKQLRMYQCTSTSLWRCRGRINNAEIPIEAKHPVFLPRESSITRLYILYIHHSINHFGMQHTLTELRQRVWIPKGQATVKSSIRHCMHCKRDRAKQFKLPEYPDLPSIRTVRPDHPFSAVGLDLAGPMQYKTDEGKQSKCWLIIMTCLHIRATFLDLITDMSLKTLLSRIRRFVATHGTPSTIVKNDRSAIVKTATGTLHRPLSLLYKLEIEETDRSINPTNQPNPIEDEEAKEPNDKVRRLRRSARLNPTLMMLSTLALLSTVCATTDSRCPEATSAHLRMIYVTPCMQQGFGVATIQLTNTNTQQVCWLKMECPNGHLRMPNSTETNSNYCGPICKCPEWTRTCSFYDGKHRDISSISHLPSELKTYVPSQICSFKQEGHCEANGLFGIFAQIQLMDDNLLIVPELDITTTDVYSPDDHRCFGKHGEELHHYTLSSYNPVSGSSSFCRVHACSTPEEATAFCFYGGKAKGISVRACVGIYCTFIQELQSENPIPFPWSLVSEDHEIVVQSWIDGSSHPDEKIHCKGRPTCERLRCKMCLPFAFTPSCWSYLDALLFVLGTIFIGYIISRALDICKIASIFCNGFRRCCCFFIRRTPTNRTNPSQFYQPRRNRWKRNQFSATLMMTIAVLSISTIGHGCSEVSSIRAEEHECTRSQEGILHCTISNSAVLTLRPIGQTSCLVVRDADGEIGSVIEIRVDRISHKCDKQSMYFTRSHAFTTRSHHVCGEVFHPGTCEDIKCNSVDPSKPLPFFESNTPGFNFCASSCGCFPCGGCVSCSPSCIFYRIAASPTSSTIYEAFRCLQWINHVEIHITIETNDNERTSYTMDLGPGQTHRWNDLTATLISTNVAHSPILSSHFLTDGTRSCIIEDAPPSLFSPGSAGQLQCGTRKDANEFRCQFLPSTCTCSTSSTSASCSCPDGDMERFFKKEHRTLPLERQGLQLTSTSTGIEAFTTDNQVLQLKVKLDNLLLDTMVDFNECTISTSSATGCYNCIAGSQIETHCISSTSDTSTTFSCSDTNNVTIIDTIVKCSKNGERQKITFSANTNSIQLVCIYRCPGEKSQAKTTTITGELQFVDEVEKHPSNLAIETRTSEKNPANGFPSFDFHLFSLFSIPITIIIIIIIVIAFTVLYPRVCAY</sequence>
<proteinExistence type="predicted"/>
<keyword evidence="2" id="KW-1133">Transmembrane helix</keyword>
<feature type="region of interest" description="Disordered" evidence="1">
    <location>
        <begin position="407"/>
        <end position="453"/>
    </location>
</feature>
<reference evidence="5" key="1">
    <citation type="submission" date="2023-10" db="EMBL/GenBank/DDBJ databases">
        <title>Genome assembly of Pristionchus species.</title>
        <authorList>
            <person name="Yoshida K."/>
            <person name="Sommer R.J."/>
        </authorList>
    </citation>
    <scope>NUCLEOTIDE SEQUENCE</scope>
    <source>
        <strain evidence="5">RS0144</strain>
    </source>
</reference>
<keyword evidence="2" id="KW-0472">Membrane</keyword>
<feature type="non-terminal residue" evidence="5">
    <location>
        <position position="2234"/>
    </location>
</feature>
<feature type="transmembrane region" description="Helical" evidence="2">
    <location>
        <begin position="1646"/>
        <end position="1665"/>
    </location>
</feature>
<dbReference type="PANTHER" id="PTHR22955:SF78">
    <property type="entry name" value="GUANINE NUCLEOTIDE-BINDING PROTEIN G(I)_G(S)_G(O) SUBUNIT GAMMA-2 ISOFORM X1-RELATED"/>
    <property type="match status" value="1"/>
</dbReference>
<dbReference type="InterPro" id="IPR009878">
    <property type="entry name" value="Phlebovirus_G2_fusion"/>
</dbReference>
<feature type="region of interest" description="Disordered" evidence="1">
    <location>
        <begin position="524"/>
        <end position="548"/>
    </location>
</feature>
<comment type="caution">
    <text evidence="5">The sequence shown here is derived from an EMBL/GenBank/DDBJ whole genome shotgun (WGS) entry which is preliminary data.</text>
</comment>
<accession>A0AAV5TX76</accession>
<feature type="region of interest" description="Disordered" evidence="1">
    <location>
        <begin position="126"/>
        <end position="184"/>
    </location>
</feature>
<dbReference type="Gene3D" id="3.30.420.10">
    <property type="entry name" value="Ribonuclease H-like superfamily/Ribonuclease H"/>
    <property type="match status" value="1"/>
</dbReference>
<evidence type="ECO:0000313" key="5">
    <source>
        <dbReference type="EMBL" id="GMS99089.1"/>
    </source>
</evidence>
<dbReference type="Gene3D" id="2.60.98.50">
    <property type="match status" value="1"/>
</dbReference>
<feature type="region of interest" description="Disordered" evidence="1">
    <location>
        <begin position="1311"/>
        <end position="1334"/>
    </location>
</feature>
<dbReference type="PANTHER" id="PTHR22955">
    <property type="entry name" value="RETROTRANSPOSON"/>
    <property type="match status" value="1"/>
</dbReference>
<evidence type="ECO:0000313" key="6">
    <source>
        <dbReference type="Proteomes" id="UP001432027"/>
    </source>
</evidence>
<evidence type="ECO:0000259" key="4">
    <source>
        <dbReference type="Pfam" id="PF17921"/>
    </source>
</evidence>
<evidence type="ECO:0000259" key="3">
    <source>
        <dbReference type="Pfam" id="PF07245"/>
    </source>
</evidence>
<dbReference type="Pfam" id="PF03564">
    <property type="entry name" value="DUF1759"/>
    <property type="match status" value="1"/>
</dbReference>
<protein>
    <recommendedName>
        <fullName evidence="7">Integrase catalytic domain-containing protein</fullName>
    </recommendedName>
</protein>
<feature type="domain" description="Integrase zinc-binding" evidence="4">
    <location>
        <begin position="1142"/>
        <end position="1190"/>
    </location>
</feature>
<dbReference type="Gene3D" id="1.10.340.70">
    <property type="match status" value="1"/>
</dbReference>
<organism evidence="5 6">
    <name type="scientific">Pristionchus entomophagus</name>
    <dbReference type="NCBI Taxonomy" id="358040"/>
    <lineage>
        <taxon>Eukaryota</taxon>
        <taxon>Metazoa</taxon>
        <taxon>Ecdysozoa</taxon>
        <taxon>Nematoda</taxon>
        <taxon>Chromadorea</taxon>
        <taxon>Rhabditida</taxon>
        <taxon>Rhabditina</taxon>
        <taxon>Diplogasteromorpha</taxon>
        <taxon>Diplogasteroidea</taxon>
        <taxon>Neodiplogasteridae</taxon>
        <taxon>Pristionchus</taxon>
    </lineage>
</organism>
<keyword evidence="6" id="KW-1185">Reference proteome</keyword>
<dbReference type="EMBL" id="BTSX01000005">
    <property type="protein sequence ID" value="GMS99089.1"/>
    <property type="molecule type" value="Genomic_DNA"/>
</dbReference>
<dbReference type="Pfam" id="PF17921">
    <property type="entry name" value="Integrase_H2C2"/>
    <property type="match status" value="1"/>
</dbReference>
<dbReference type="Proteomes" id="UP001432027">
    <property type="component" value="Unassembled WGS sequence"/>
</dbReference>
<feature type="compositionally biased region" description="Polar residues" evidence="1">
    <location>
        <begin position="527"/>
        <end position="548"/>
    </location>
</feature>
<evidence type="ECO:0000256" key="1">
    <source>
        <dbReference type="SAM" id="MobiDB-lite"/>
    </source>
</evidence>
<feature type="compositionally biased region" description="Polar residues" evidence="1">
    <location>
        <begin position="425"/>
        <end position="436"/>
    </location>
</feature>
<evidence type="ECO:0008006" key="7">
    <source>
        <dbReference type="Google" id="ProtNLM"/>
    </source>
</evidence>
<feature type="transmembrane region" description="Helical" evidence="2">
    <location>
        <begin position="1716"/>
        <end position="1735"/>
    </location>
</feature>
<dbReference type="Pfam" id="PF07245">
    <property type="entry name" value="Phlebovirus_G2"/>
    <property type="match status" value="1"/>
</dbReference>
<dbReference type="InterPro" id="IPR036397">
    <property type="entry name" value="RNaseH_sf"/>
</dbReference>
<feature type="compositionally biased region" description="Low complexity" evidence="1">
    <location>
        <begin position="161"/>
        <end position="177"/>
    </location>
</feature>
<keyword evidence="2" id="KW-0812">Transmembrane</keyword>
<feature type="transmembrane region" description="Helical" evidence="2">
    <location>
        <begin position="2202"/>
        <end position="2228"/>
    </location>
</feature>
<feature type="compositionally biased region" description="Basic and acidic residues" evidence="1">
    <location>
        <begin position="411"/>
        <end position="424"/>
    </location>
</feature>
<gene>
    <name evidence="5" type="ORF">PENTCL1PPCAC_21264</name>
</gene>
<dbReference type="InterPro" id="IPR041588">
    <property type="entry name" value="Integrase_H2C2"/>
</dbReference>
<dbReference type="GO" id="GO:0003676">
    <property type="term" value="F:nucleic acid binding"/>
    <property type="evidence" value="ECO:0007669"/>
    <property type="project" value="InterPro"/>
</dbReference>
<dbReference type="Gene3D" id="2.60.40.3770">
    <property type="match status" value="1"/>
</dbReference>
<dbReference type="InterPro" id="IPR005312">
    <property type="entry name" value="DUF1759"/>
</dbReference>
<feature type="domain" description="Phlebovirus glycoprotein G2 fusion" evidence="3">
    <location>
        <begin position="1736"/>
        <end position="2060"/>
    </location>
</feature>